<feature type="compositionally biased region" description="Basic and acidic residues" evidence="1">
    <location>
        <begin position="102"/>
        <end position="111"/>
    </location>
</feature>
<feature type="compositionally biased region" description="Polar residues" evidence="1">
    <location>
        <begin position="117"/>
        <end position="126"/>
    </location>
</feature>
<sequence length="404" mass="46360">MEVAIIDWKTINSSFVKDDLYENINAPRWVDFEAPQESVDDEAWFCRPDCNHPKTVEDFHKELPNSKHQRPATVSEILPLSDPNTRDAALKKRGFTQTSFSSKKDSRHDTVLEDSENQNPNFSTPPNRKANKFIKEAFDSSIEKRGVDDSLHKEEAPRLKSTLSARNLFAGRDILNQITEFCNELKRLATRGKDRGNVKSPEIMQKHKAKDQLGERLRDLNEREERKPLLVVRKEKCGAMENSNVKEKQKQEVKDRLGENLSDLDNREERKPLLEASKEKCETVEKSNAKQKLRRKKRDDEAENTPIYVDLKNIKGKGHASLSQIRTCPPSPQCFSAIRDPAKATPPKAFRSRPPQEGGILQEVDQSKGIREKLGDEDNHGRSIEKEEKTFDVFWFLKPCTLSS</sequence>
<feature type="compositionally biased region" description="Basic and acidic residues" evidence="1">
    <location>
        <begin position="241"/>
        <end position="288"/>
    </location>
</feature>
<gene>
    <name evidence="2" type="ORF">ILEXP_LOCUS6738</name>
</gene>
<reference evidence="2 3" key="1">
    <citation type="submission" date="2024-02" db="EMBL/GenBank/DDBJ databases">
        <authorList>
            <person name="Vignale AGUSTIN F."/>
            <person name="Sosa J E."/>
            <person name="Modenutti C."/>
        </authorList>
    </citation>
    <scope>NUCLEOTIDE SEQUENCE [LARGE SCALE GENOMIC DNA]</scope>
</reference>
<comment type="caution">
    <text evidence="2">The sequence shown here is derived from an EMBL/GenBank/DDBJ whole genome shotgun (WGS) entry which is preliminary data.</text>
</comment>
<feature type="region of interest" description="Disordered" evidence="1">
    <location>
        <begin position="241"/>
        <end position="301"/>
    </location>
</feature>
<dbReference type="EMBL" id="CAUOFW020000955">
    <property type="protein sequence ID" value="CAK9139349.1"/>
    <property type="molecule type" value="Genomic_DNA"/>
</dbReference>
<dbReference type="Proteomes" id="UP001642360">
    <property type="component" value="Unassembled WGS sequence"/>
</dbReference>
<accession>A0ABC8R2Y8</accession>
<proteinExistence type="predicted"/>
<protein>
    <submittedName>
        <fullName evidence="2">Uncharacterized protein</fullName>
    </submittedName>
</protein>
<feature type="region of interest" description="Disordered" evidence="1">
    <location>
        <begin position="343"/>
        <end position="383"/>
    </location>
</feature>
<keyword evidence="3" id="KW-1185">Reference proteome</keyword>
<dbReference type="PANTHER" id="PTHR36373">
    <property type="entry name" value="EXPRESSED PROTEIN"/>
    <property type="match status" value="1"/>
</dbReference>
<evidence type="ECO:0000256" key="1">
    <source>
        <dbReference type="SAM" id="MobiDB-lite"/>
    </source>
</evidence>
<feature type="region of interest" description="Disordered" evidence="1">
    <location>
        <begin position="92"/>
        <end position="129"/>
    </location>
</feature>
<evidence type="ECO:0000313" key="3">
    <source>
        <dbReference type="Proteomes" id="UP001642360"/>
    </source>
</evidence>
<organism evidence="2 3">
    <name type="scientific">Ilex paraguariensis</name>
    <name type="common">yerba mate</name>
    <dbReference type="NCBI Taxonomy" id="185542"/>
    <lineage>
        <taxon>Eukaryota</taxon>
        <taxon>Viridiplantae</taxon>
        <taxon>Streptophyta</taxon>
        <taxon>Embryophyta</taxon>
        <taxon>Tracheophyta</taxon>
        <taxon>Spermatophyta</taxon>
        <taxon>Magnoliopsida</taxon>
        <taxon>eudicotyledons</taxon>
        <taxon>Gunneridae</taxon>
        <taxon>Pentapetalae</taxon>
        <taxon>asterids</taxon>
        <taxon>campanulids</taxon>
        <taxon>Aquifoliales</taxon>
        <taxon>Aquifoliaceae</taxon>
        <taxon>Ilex</taxon>
    </lineage>
</organism>
<evidence type="ECO:0000313" key="2">
    <source>
        <dbReference type="EMBL" id="CAK9139349.1"/>
    </source>
</evidence>
<feature type="compositionally biased region" description="Basic and acidic residues" evidence="1">
    <location>
        <begin position="365"/>
        <end position="383"/>
    </location>
</feature>
<dbReference type="AlphaFoldDB" id="A0ABC8R2Y8"/>
<name>A0ABC8R2Y8_9AQUA</name>
<dbReference type="PANTHER" id="PTHR36373:SF1">
    <property type="entry name" value="EXPRESSED PROTEIN"/>
    <property type="match status" value="1"/>
</dbReference>